<dbReference type="InterPro" id="IPR051120">
    <property type="entry name" value="ABC_AA/LPS_Transport"/>
</dbReference>
<dbReference type="GO" id="GO:0016887">
    <property type="term" value="F:ATP hydrolysis activity"/>
    <property type="evidence" value="ECO:0007669"/>
    <property type="project" value="InterPro"/>
</dbReference>
<keyword evidence="3 6" id="KW-0067">ATP-binding</keyword>
<dbReference type="InterPro" id="IPR003439">
    <property type="entry name" value="ABC_transporter-like_ATP-bd"/>
</dbReference>
<gene>
    <name evidence="6" type="ORF">A4A58_16980</name>
</gene>
<dbReference type="InterPro" id="IPR032823">
    <property type="entry name" value="BCA_ABC_TP_C"/>
</dbReference>
<dbReference type="GO" id="GO:0005524">
    <property type="term" value="F:ATP binding"/>
    <property type="evidence" value="ECO:0007669"/>
    <property type="project" value="UniProtKB-KW"/>
</dbReference>
<dbReference type="EMBL" id="LVYV01000054">
    <property type="protein sequence ID" value="KZD20923.1"/>
    <property type="molecule type" value="Genomic_DNA"/>
</dbReference>
<accession>A0A163XHG7</accession>
<dbReference type="AlphaFoldDB" id="A0A163XHG7"/>
<evidence type="ECO:0000256" key="3">
    <source>
        <dbReference type="ARBA" id="ARBA00022840"/>
    </source>
</evidence>
<dbReference type="PANTHER" id="PTHR45772:SF4">
    <property type="entry name" value="ABC TRANSPORTER ATP-BINDING PROTEIN"/>
    <property type="match status" value="1"/>
</dbReference>
<dbReference type="Proteomes" id="UP000076574">
    <property type="component" value="Unassembled WGS sequence"/>
</dbReference>
<evidence type="ECO:0000259" key="5">
    <source>
        <dbReference type="PROSITE" id="PS50893"/>
    </source>
</evidence>
<dbReference type="PANTHER" id="PTHR45772">
    <property type="entry name" value="CONSERVED COMPONENT OF ABC TRANSPORTER FOR NATURAL AMINO ACIDS-RELATED"/>
    <property type="match status" value="1"/>
</dbReference>
<evidence type="ECO:0000313" key="7">
    <source>
        <dbReference type="Proteomes" id="UP000076574"/>
    </source>
</evidence>
<evidence type="ECO:0000256" key="2">
    <source>
        <dbReference type="ARBA" id="ARBA00022741"/>
    </source>
</evidence>
<proteinExistence type="predicted"/>
<evidence type="ECO:0000256" key="1">
    <source>
        <dbReference type="ARBA" id="ARBA00022448"/>
    </source>
</evidence>
<dbReference type="Pfam" id="PF00005">
    <property type="entry name" value="ABC_tran"/>
    <property type="match status" value="1"/>
</dbReference>
<evidence type="ECO:0000256" key="4">
    <source>
        <dbReference type="ARBA" id="ARBA00024722"/>
    </source>
</evidence>
<evidence type="ECO:0000313" key="6">
    <source>
        <dbReference type="EMBL" id="KZD20923.1"/>
    </source>
</evidence>
<dbReference type="PROSITE" id="PS50893">
    <property type="entry name" value="ABC_TRANSPORTER_2"/>
    <property type="match status" value="1"/>
</dbReference>
<dbReference type="RefSeq" id="WP_068737793.1">
    <property type="nucleotide sequence ID" value="NZ_LVYV01000054.1"/>
</dbReference>
<comment type="caution">
    <text evidence="6">The sequence shown here is derived from an EMBL/GenBank/DDBJ whole genome shotgun (WGS) entry which is preliminary data.</text>
</comment>
<dbReference type="InterPro" id="IPR027417">
    <property type="entry name" value="P-loop_NTPase"/>
</dbReference>
<dbReference type="OrthoDB" id="9779872at2"/>
<organism evidence="6 7">
    <name type="scientific">Tardiphaga robiniae</name>
    <dbReference type="NCBI Taxonomy" id="943830"/>
    <lineage>
        <taxon>Bacteria</taxon>
        <taxon>Pseudomonadati</taxon>
        <taxon>Pseudomonadota</taxon>
        <taxon>Alphaproteobacteria</taxon>
        <taxon>Hyphomicrobiales</taxon>
        <taxon>Nitrobacteraceae</taxon>
        <taxon>Tardiphaga</taxon>
    </lineage>
</organism>
<dbReference type="SUPFAM" id="SSF52540">
    <property type="entry name" value="P-loop containing nucleoside triphosphate hydrolases"/>
    <property type="match status" value="1"/>
</dbReference>
<dbReference type="Gene3D" id="3.40.50.300">
    <property type="entry name" value="P-loop containing nucleotide triphosphate hydrolases"/>
    <property type="match status" value="1"/>
</dbReference>
<dbReference type="InterPro" id="IPR003593">
    <property type="entry name" value="AAA+_ATPase"/>
</dbReference>
<sequence length="262" mass="28520">MTSLSNDVLLESRGLTVRFGGLFALNELNIDVRNGEVLGLIGPNGSGKTTFLNVISGVYSASAGKISLGGIDITREKAHNISSYGLSRTFQRSRLCLSLSVFDNIALGAQRTLNNGLWHNVVQRKAFAAEARKIAEEARELLGVFNTALPDKLFDPAISLGMIDRRRVEICRALIGKPKLVLLDEPSAGMTHDETDQVVDEILGIRKSLGGLTIIIVEHEMGLIERVTDRCVVLNYGKKICEGKFRDVAADPVVREAYLGQA</sequence>
<keyword evidence="7" id="KW-1185">Reference proteome</keyword>
<dbReference type="SMART" id="SM00382">
    <property type="entry name" value="AAA"/>
    <property type="match status" value="1"/>
</dbReference>
<keyword evidence="2" id="KW-0547">Nucleotide-binding</keyword>
<reference evidence="6 7" key="1">
    <citation type="submission" date="2016-03" db="EMBL/GenBank/DDBJ databases">
        <title>Microsymbionts genomes from the relict species Vavilovia formosa (Stev.) Fed.</title>
        <authorList>
            <person name="Kopat V."/>
            <person name="Chirak E."/>
            <person name="Kimeklis A."/>
            <person name="Andronov E."/>
        </authorList>
    </citation>
    <scope>NUCLEOTIDE SEQUENCE [LARGE SCALE GENOMIC DNA]</scope>
    <source>
        <strain evidence="6 7">Vaf07</strain>
    </source>
</reference>
<comment type="function">
    <text evidence="4">Involved in beta-(1--&gt;2)glucan export. Transmembrane domains (TMD) form a pore in the inner membrane and the ATP-binding domain (NBD) is responsible for energy generation.</text>
</comment>
<dbReference type="GO" id="GO:0005886">
    <property type="term" value="C:plasma membrane"/>
    <property type="evidence" value="ECO:0007669"/>
    <property type="project" value="TreeGrafter"/>
</dbReference>
<keyword evidence="1" id="KW-0813">Transport</keyword>
<feature type="domain" description="ABC transporter" evidence="5">
    <location>
        <begin position="10"/>
        <end position="261"/>
    </location>
</feature>
<protein>
    <submittedName>
        <fullName evidence="6">ABC transporter ATP-binding protein</fullName>
    </submittedName>
</protein>
<dbReference type="Pfam" id="PF12399">
    <property type="entry name" value="BCA_ABC_TP_C"/>
    <property type="match status" value="1"/>
</dbReference>
<dbReference type="CDD" id="cd03219">
    <property type="entry name" value="ABC_Mj1267_LivG_branched"/>
    <property type="match status" value="1"/>
</dbReference>
<dbReference type="STRING" id="943830.A4A58_16980"/>
<name>A0A163XHG7_9BRAD</name>